<sequence length="108" mass="11763">METRTCSTSSTPGVDQSKFIRFGQGVTVETPHKLVHDAFSKTAGRNPLAVAIEHDGDQITYGELDLKSTNLSRKLLSLGLCPRDRVILLVQRLIPIIVAIFAVLKSGC</sequence>
<feature type="domain" description="AMP-dependent synthetase/ligase" evidence="3">
    <location>
        <begin position="39"/>
        <end position="108"/>
    </location>
</feature>
<keyword evidence="5" id="KW-1185">Reference proteome</keyword>
<keyword evidence="2" id="KW-0597">Phosphoprotein</keyword>
<evidence type="ECO:0000313" key="4">
    <source>
        <dbReference type="EMBL" id="KAF7507354.1"/>
    </source>
</evidence>
<keyword evidence="1" id="KW-0596">Phosphopantetheine</keyword>
<protein>
    <recommendedName>
        <fullName evidence="3">AMP-dependent synthetase/ligase domain-containing protein</fullName>
    </recommendedName>
</protein>
<dbReference type="InterPro" id="IPR042099">
    <property type="entry name" value="ANL_N_sf"/>
</dbReference>
<proteinExistence type="predicted"/>
<reference evidence="4" key="1">
    <citation type="submission" date="2020-02" db="EMBL/GenBank/DDBJ databases">
        <authorList>
            <person name="Palmer J.M."/>
        </authorList>
    </citation>
    <scope>NUCLEOTIDE SEQUENCE</scope>
    <source>
        <strain evidence="4">EPUS1.4</strain>
        <tissue evidence="4">Thallus</tissue>
    </source>
</reference>
<organism evidence="4 5">
    <name type="scientific">Endocarpon pusillum</name>
    <dbReference type="NCBI Taxonomy" id="364733"/>
    <lineage>
        <taxon>Eukaryota</taxon>
        <taxon>Fungi</taxon>
        <taxon>Dikarya</taxon>
        <taxon>Ascomycota</taxon>
        <taxon>Pezizomycotina</taxon>
        <taxon>Eurotiomycetes</taxon>
        <taxon>Chaetothyriomycetidae</taxon>
        <taxon>Verrucariales</taxon>
        <taxon>Verrucariaceae</taxon>
        <taxon>Endocarpon</taxon>
    </lineage>
</organism>
<dbReference type="GO" id="GO:0043041">
    <property type="term" value="P:amino acid activation for nonribosomal peptide biosynthetic process"/>
    <property type="evidence" value="ECO:0007669"/>
    <property type="project" value="TreeGrafter"/>
</dbReference>
<comment type="caution">
    <text evidence="4">The sequence shown here is derived from an EMBL/GenBank/DDBJ whole genome shotgun (WGS) entry which is preliminary data.</text>
</comment>
<dbReference type="OrthoDB" id="3142841at2759"/>
<dbReference type="EMBL" id="JAACFV010000070">
    <property type="protein sequence ID" value="KAF7507354.1"/>
    <property type="molecule type" value="Genomic_DNA"/>
</dbReference>
<dbReference type="Gene3D" id="3.40.50.12780">
    <property type="entry name" value="N-terminal domain of ligase-like"/>
    <property type="match status" value="1"/>
</dbReference>
<dbReference type="PANTHER" id="PTHR45527">
    <property type="entry name" value="NONRIBOSOMAL PEPTIDE SYNTHETASE"/>
    <property type="match status" value="1"/>
</dbReference>
<evidence type="ECO:0000256" key="2">
    <source>
        <dbReference type="ARBA" id="ARBA00022553"/>
    </source>
</evidence>
<accession>A0A8H7E1R1</accession>
<dbReference type="GO" id="GO:0044550">
    <property type="term" value="P:secondary metabolite biosynthetic process"/>
    <property type="evidence" value="ECO:0007669"/>
    <property type="project" value="TreeGrafter"/>
</dbReference>
<dbReference type="SUPFAM" id="SSF56801">
    <property type="entry name" value="Acetyl-CoA synthetase-like"/>
    <property type="match status" value="1"/>
</dbReference>
<dbReference type="Proteomes" id="UP000606974">
    <property type="component" value="Unassembled WGS sequence"/>
</dbReference>
<name>A0A8H7E1R1_9EURO</name>
<dbReference type="InterPro" id="IPR000873">
    <property type="entry name" value="AMP-dep_synth/lig_dom"/>
</dbReference>
<gene>
    <name evidence="4" type="ORF">GJ744_010671</name>
</gene>
<dbReference type="Pfam" id="PF00501">
    <property type="entry name" value="AMP-binding"/>
    <property type="match status" value="1"/>
</dbReference>
<dbReference type="AlphaFoldDB" id="A0A8H7E1R1"/>
<dbReference type="GO" id="GO:0005737">
    <property type="term" value="C:cytoplasm"/>
    <property type="evidence" value="ECO:0007669"/>
    <property type="project" value="TreeGrafter"/>
</dbReference>
<dbReference type="PANTHER" id="PTHR45527:SF1">
    <property type="entry name" value="FATTY ACID SYNTHASE"/>
    <property type="match status" value="1"/>
</dbReference>
<dbReference type="GO" id="GO:0031177">
    <property type="term" value="F:phosphopantetheine binding"/>
    <property type="evidence" value="ECO:0007669"/>
    <property type="project" value="TreeGrafter"/>
</dbReference>
<evidence type="ECO:0000256" key="1">
    <source>
        <dbReference type="ARBA" id="ARBA00022450"/>
    </source>
</evidence>
<evidence type="ECO:0000259" key="3">
    <source>
        <dbReference type="Pfam" id="PF00501"/>
    </source>
</evidence>
<evidence type="ECO:0000313" key="5">
    <source>
        <dbReference type="Proteomes" id="UP000606974"/>
    </source>
</evidence>